<dbReference type="EMBL" id="JAPFFF010000008">
    <property type="protein sequence ID" value="KAK8884295.1"/>
    <property type="molecule type" value="Genomic_DNA"/>
</dbReference>
<gene>
    <name evidence="1" type="ORF">M9Y10_043403</name>
</gene>
<dbReference type="Proteomes" id="UP001470230">
    <property type="component" value="Unassembled WGS sequence"/>
</dbReference>
<comment type="caution">
    <text evidence="1">The sequence shown here is derived from an EMBL/GenBank/DDBJ whole genome shotgun (WGS) entry which is preliminary data.</text>
</comment>
<evidence type="ECO:0000313" key="2">
    <source>
        <dbReference type="Proteomes" id="UP001470230"/>
    </source>
</evidence>
<accession>A0ABR2JZK0</accession>
<proteinExistence type="predicted"/>
<organism evidence="1 2">
    <name type="scientific">Tritrichomonas musculus</name>
    <dbReference type="NCBI Taxonomy" id="1915356"/>
    <lineage>
        <taxon>Eukaryota</taxon>
        <taxon>Metamonada</taxon>
        <taxon>Parabasalia</taxon>
        <taxon>Tritrichomonadida</taxon>
        <taxon>Tritrichomonadidae</taxon>
        <taxon>Tritrichomonas</taxon>
    </lineage>
</organism>
<reference evidence="1 2" key="1">
    <citation type="submission" date="2024-04" db="EMBL/GenBank/DDBJ databases">
        <title>Tritrichomonas musculus Genome.</title>
        <authorList>
            <person name="Alves-Ferreira E."/>
            <person name="Grigg M."/>
            <person name="Lorenzi H."/>
            <person name="Galac M."/>
        </authorList>
    </citation>
    <scope>NUCLEOTIDE SEQUENCE [LARGE SCALE GENOMIC DNA]</scope>
    <source>
        <strain evidence="1 2">EAF2021</strain>
    </source>
</reference>
<sequence length="113" mass="13866">MMRTNAAAQKEIQRRNRLIRVHLYKMSKRQKNYLEHKRWVTYKRDQWNQNFNAQIARAATFRRSQSRFRNAPWNYAGYTVNEERHRMEIGADFELHDGRRIKTDCESDMDFIP</sequence>
<protein>
    <submittedName>
        <fullName evidence="1">Uncharacterized protein</fullName>
    </submittedName>
</protein>
<keyword evidence="2" id="KW-1185">Reference proteome</keyword>
<evidence type="ECO:0000313" key="1">
    <source>
        <dbReference type="EMBL" id="KAK8884295.1"/>
    </source>
</evidence>
<name>A0ABR2JZK0_9EUKA</name>